<dbReference type="Gene3D" id="3.40.190.10">
    <property type="entry name" value="Periplasmic binding protein-like II"/>
    <property type="match status" value="2"/>
</dbReference>
<dbReference type="SUPFAM" id="SSF53850">
    <property type="entry name" value="Periplasmic binding protein-like II"/>
    <property type="match status" value="1"/>
</dbReference>
<dbReference type="PANTHER" id="PTHR43649:SF33">
    <property type="entry name" value="POLYGALACTURONAN_RHAMNOGALACTURONAN-BINDING PROTEIN YTCQ"/>
    <property type="match status" value="1"/>
</dbReference>
<sequence length="522" mass="57927">MLKKTKKASVILVSFVLLCVVVLSGCAGNENGNGADSNAVGSNGASATDGKQDDAPEATKSLEPIKVTALQPYWGALPDMDGSLFKYIEQSMNVEFETEFVFGPNFMDKVNVALASGNLPHMLYIFDGKQPSIVTAIRAGAFWELDGKLEKYPNLMAGKDKIRDENIKVDGKTYQIYIPEAISRQGMNMRQDWLDNLGLQKPTTIDELYNVLRAFTQDDPDRNGKNDTIGLAQRLHAGVPVGFPILLAKFGAPNGYEVKDNKFIPAFTTEAYRETMRFFKKLYDEGIMNQDFSYLQRTQGEELIQNGKAGVQISNVDEKLLWNPLLDSNPNASIVSLSYLEGPTGNHLFTSKGYWVTIAFPKSTVKTEEELDRLLAALDLMAAPEQKEFFMLGIEGEHYKKDNGNISIVKNVESELVSLRMFAPDAFEPIAPPGTPKHIEDMCDVLSENETSNNLVNNPAASIISKTAIELGGELDKMIQDATVKYIMGEVNDQQFDEVIEKWKSSGGVKMLEEFEAEYNKK</sequence>
<dbReference type="EMBL" id="CP040396">
    <property type="protein sequence ID" value="QCT01509.1"/>
    <property type="molecule type" value="Genomic_DNA"/>
</dbReference>
<keyword evidence="3" id="KW-0472">Membrane</keyword>
<feature type="compositionally biased region" description="Polar residues" evidence="6">
    <location>
        <begin position="33"/>
        <end position="46"/>
    </location>
</feature>
<keyword evidence="1" id="KW-1003">Cell membrane</keyword>
<feature type="signal peptide" evidence="7">
    <location>
        <begin position="1"/>
        <end position="27"/>
    </location>
</feature>
<dbReference type="RefSeq" id="WP_175415180.1">
    <property type="nucleotide sequence ID" value="NZ_CP040396.1"/>
</dbReference>
<dbReference type="Pfam" id="PF01547">
    <property type="entry name" value="SBP_bac_1"/>
    <property type="match status" value="1"/>
</dbReference>
<dbReference type="Proteomes" id="UP000300879">
    <property type="component" value="Chromosome"/>
</dbReference>
<keyword evidence="8" id="KW-0813">Transport</keyword>
<accession>A0A4P8XMK3</accession>
<dbReference type="PANTHER" id="PTHR43649">
    <property type="entry name" value="ARABINOSE-BINDING PROTEIN-RELATED"/>
    <property type="match status" value="1"/>
</dbReference>
<feature type="chain" id="PRO_5039411898" evidence="7">
    <location>
        <begin position="28"/>
        <end position="522"/>
    </location>
</feature>
<feature type="region of interest" description="Disordered" evidence="6">
    <location>
        <begin position="33"/>
        <end position="58"/>
    </location>
</feature>
<organism evidence="8 9">
    <name type="scientific">Paenibacillus algicola</name>
    <dbReference type="NCBI Taxonomy" id="2565926"/>
    <lineage>
        <taxon>Bacteria</taxon>
        <taxon>Bacillati</taxon>
        <taxon>Bacillota</taxon>
        <taxon>Bacilli</taxon>
        <taxon>Bacillales</taxon>
        <taxon>Paenibacillaceae</taxon>
        <taxon>Paenibacillus</taxon>
    </lineage>
</organism>
<keyword evidence="8" id="KW-0762">Sugar transport</keyword>
<evidence type="ECO:0000256" key="3">
    <source>
        <dbReference type="ARBA" id="ARBA00023136"/>
    </source>
</evidence>
<evidence type="ECO:0000256" key="2">
    <source>
        <dbReference type="ARBA" id="ARBA00022729"/>
    </source>
</evidence>
<dbReference type="InterPro" id="IPR050490">
    <property type="entry name" value="Bact_solute-bd_prot1"/>
</dbReference>
<evidence type="ECO:0000256" key="4">
    <source>
        <dbReference type="ARBA" id="ARBA00023139"/>
    </source>
</evidence>
<keyword evidence="2 7" id="KW-0732">Signal</keyword>
<evidence type="ECO:0000256" key="1">
    <source>
        <dbReference type="ARBA" id="ARBA00022475"/>
    </source>
</evidence>
<dbReference type="PROSITE" id="PS51257">
    <property type="entry name" value="PROKAR_LIPOPROTEIN"/>
    <property type="match status" value="1"/>
</dbReference>
<protein>
    <submittedName>
        <fullName evidence="8">Putative multiple sugar transport system substrate-binding protein YtcQ</fullName>
    </submittedName>
</protein>
<gene>
    <name evidence="8" type="ORF">E6C60_0788</name>
</gene>
<keyword evidence="9" id="KW-1185">Reference proteome</keyword>
<evidence type="ECO:0000256" key="6">
    <source>
        <dbReference type="SAM" id="MobiDB-lite"/>
    </source>
</evidence>
<evidence type="ECO:0000313" key="9">
    <source>
        <dbReference type="Proteomes" id="UP000300879"/>
    </source>
</evidence>
<dbReference type="InterPro" id="IPR006059">
    <property type="entry name" value="SBP"/>
</dbReference>
<name>A0A4P8XMK3_9BACL</name>
<dbReference type="KEGG" id="palo:E6C60_0788"/>
<keyword evidence="5" id="KW-0449">Lipoprotein</keyword>
<evidence type="ECO:0000313" key="8">
    <source>
        <dbReference type="EMBL" id="QCT01509.1"/>
    </source>
</evidence>
<evidence type="ECO:0000256" key="7">
    <source>
        <dbReference type="SAM" id="SignalP"/>
    </source>
</evidence>
<dbReference type="AlphaFoldDB" id="A0A4P8XMK3"/>
<reference evidence="8 9" key="1">
    <citation type="submission" date="2019-05" db="EMBL/GenBank/DDBJ databases">
        <authorList>
            <person name="Chen C."/>
        </authorList>
    </citation>
    <scope>NUCLEOTIDE SEQUENCE [LARGE SCALE GENOMIC DNA]</scope>
    <source>
        <strain evidence="8 9">HB172198</strain>
    </source>
</reference>
<proteinExistence type="predicted"/>
<keyword evidence="4" id="KW-0564">Palmitate</keyword>
<evidence type="ECO:0000256" key="5">
    <source>
        <dbReference type="ARBA" id="ARBA00023288"/>
    </source>
</evidence>